<evidence type="ECO:0000259" key="7">
    <source>
        <dbReference type="SMART" id="SM00387"/>
    </source>
</evidence>
<evidence type="ECO:0000256" key="2">
    <source>
        <dbReference type="ARBA" id="ARBA00012438"/>
    </source>
</evidence>
<dbReference type="SMART" id="SM00387">
    <property type="entry name" value="HATPase_c"/>
    <property type="match status" value="1"/>
</dbReference>
<dbReference type="Gene3D" id="3.30.565.10">
    <property type="entry name" value="Histidine kinase-like ATPase, C-terminal domain"/>
    <property type="match status" value="1"/>
</dbReference>
<accession>A0A9D1QAM0</accession>
<evidence type="ECO:0000256" key="6">
    <source>
        <dbReference type="ARBA" id="ARBA00023012"/>
    </source>
</evidence>
<dbReference type="SUPFAM" id="SSF55874">
    <property type="entry name" value="ATPase domain of HSP90 chaperone/DNA topoisomerase II/histidine kinase"/>
    <property type="match status" value="1"/>
</dbReference>
<reference evidence="8" key="1">
    <citation type="journal article" date="2021" name="PeerJ">
        <title>Extensive microbial diversity within the chicken gut microbiome revealed by metagenomics and culture.</title>
        <authorList>
            <person name="Gilroy R."/>
            <person name="Ravi A."/>
            <person name="Getino M."/>
            <person name="Pursley I."/>
            <person name="Horton D.L."/>
            <person name="Alikhan N.F."/>
            <person name="Baker D."/>
            <person name="Gharbi K."/>
            <person name="Hall N."/>
            <person name="Watson M."/>
            <person name="Adriaenssens E.M."/>
            <person name="Foster-Nyarko E."/>
            <person name="Jarju S."/>
            <person name="Secka A."/>
            <person name="Antonio M."/>
            <person name="Oren A."/>
            <person name="Chaudhuri R.R."/>
            <person name="La Ragione R."/>
            <person name="Hildebrand F."/>
            <person name="Pallen M.J."/>
        </authorList>
    </citation>
    <scope>NUCLEOTIDE SEQUENCE</scope>
    <source>
        <strain evidence="8">ChiHcolR34-3080</strain>
    </source>
</reference>
<evidence type="ECO:0000256" key="3">
    <source>
        <dbReference type="ARBA" id="ARBA00022553"/>
    </source>
</evidence>
<keyword evidence="6" id="KW-0902">Two-component regulatory system</keyword>
<feature type="domain" description="Histidine kinase/HSP90-like ATPase" evidence="7">
    <location>
        <begin position="142"/>
        <end position="250"/>
    </location>
</feature>
<dbReference type="GO" id="GO:0004673">
    <property type="term" value="F:protein histidine kinase activity"/>
    <property type="evidence" value="ECO:0007669"/>
    <property type="project" value="UniProtKB-EC"/>
</dbReference>
<dbReference type="GO" id="GO:0000160">
    <property type="term" value="P:phosphorelay signal transduction system"/>
    <property type="evidence" value="ECO:0007669"/>
    <property type="project" value="UniProtKB-KW"/>
</dbReference>
<dbReference type="Pfam" id="PF02518">
    <property type="entry name" value="HATPase_c"/>
    <property type="match status" value="1"/>
</dbReference>
<dbReference type="InterPro" id="IPR036890">
    <property type="entry name" value="HATPase_C_sf"/>
</dbReference>
<protein>
    <recommendedName>
        <fullName evidence="2">histidine kinase</fullName>
        <ecNumber evidence="2">2.7.13.3</ecNumber>
    </recommendedName>
</protein>
<dbReference type="PANTHER" id="PTHR44936">
    <property type="entry name" value="SENSOR PROTEIN CREC"/>
    <property type="match status" value="1"/>
</dbReference>
<keyword evidence="4" id="KW-0808">Transferase</keyword>
<evidence type="ECO:0000256" key="4">
    <source>
        <dbReference type="ARBA" id="ARBA00022679"/>
    </source>
</evidence>
<dbReference type="Proteomes" id="UP000823933">
    <property type="component" value="Unassembled WGS sequence"/>
</dbReference>
<reference evidence="8" key="2">
    <citation type="submission" date="2021-04" db="EMBL/GenBank/DDBJ databases">
        <authorList>
            <person name="Gilroy R."/>
        </authorList>
    </citation>
    <scope>NUCLEOTIDE SEQUENCE</scope>
    <source>
        <strain evidence="8">ChiHcolR34-3080</strain>
    </source>
</reference>
<keyword evidence="3" id="KW-0597">Phosphoprotein</keyword>
<proteinExistence type="predicted"/>
<organism evidence="8 9">
    <name type="scientific">Candidatus Faecalibacterium intestinigallinarum</name>
    <dbReference type="NCBI Taxonomy" id="2838581"/>
    <lineage>
        <taxon>Bacteria</taxon>
        <taxon>Bacillati</taxon>
        <taxon>Bacillota</taxon>
        <taxon>Clostridia</taxon>
        <taxon>Eubacteriales</taxon>
        <taxon>Oscillospiraceae</taxon>
        <taxon>Faecalibacterium</taxon>
    </lineage>
</organism>
<name>A0A9D1QAM0_9FIRM</name>
<dbReference type="InterPro" id="IPR003594">
    <property type="entry name" value="HATPase_dom"/>
</dbReference>
<dbReference type="EMBL" id="DXHQ01000127">
    <property type="protein sequence ID" value="HIW09835.1"/>
    <property type="molecule type" value="Genomic_DNA"/>
</dbReference>
<evidence type="ECO:0000256" key="5">
    <source>
        <dbReference type="ARBA" id="ARBA00022777"/>
    </source>
</evidence>
<evidence type="ECO:0000256" key="1">
    <source>
        <dbReference type="ARBA" id="ARBA00000085"/>
    </source>
</evidence>
<sequence>MNEKPSPSRWDDAQAAPEALGALLARFPAYAFESECQRSLDMIVLCQRYISRLVEEQNGPQADELRQSLSDLAVAANRLDRNLGSLTSLLRCVQQTEAPVWEPVELCALARTLCAEKALLQKDLRIRLTLDCGGLQELTVQADRRYLNRICLHLLSNAVRACTPGGGRITLAIRAGQEGGAVLTVTDTGCGLPDGSPRSEQENRAHFLGTTKSGLLLCQEYCRLSGWTLVLRPRAKGRGAEAVLTLPPRAAFDPSPTLRASGEEDARRNARRLWFDLAFELQCLPGLEEVRFEPPPELREF</sequence>
<dbReference type="EC" id="2.7.13.3" evidence="2"/>
<comment type="catalytic activity">
    <reaction evidence="1">
        <text>ATP + protein L-histidine = ADP + protein N-phospho-L-histidine.</text>
        <dbReference type="EC" id="2.7.13.3"/>
    </reaction>
</comment>
<dbReference type="AlphaFoldDB" id="A0A9D1QAM0"/>
<dbReference type="InterPro" id="IPR050980">
    <property type="entry name" value="2C_sensor_his_kinase"/>
</dbReference>
<evidence type="ECO:0000313" key="8">
    <source>
        <dbReference type="EMBL" id="HIW09835.1"/>
    </source>
</evidence>
<comment type="caution">
    <text evidence="8">The sequence shown here is derived from an EMBL/GenBank/DDBJ whole genome shotgun (WGS) entry which is preliminary data.</text>
</comment>
<gene>
    <name evidence="8" type="ORF">H9890_10620</name>
</gene>
<keyword evidence="5 8" id="KW-0418">Kinase</keyword>
<dbReference type="PANTHER" id="PTHR44936:SF9">
    <property type="entry name" value="SENSOR PROTEIN CREC"/>
    <property type="match status" value="1"/>
</dbReference>
<evidence type="ECO:0000313" key="9">
    <source>
        <dbReference type="Proteomes" id="UP000823933"/>
    </source>
</evidence>